<sequence length="304" mass="33296">MADIIGGVVTSHVPAIGRAIAKNLQADPYWAPFFEGYAPLHRWIEKSKPDVVVVIYNDHGLNFFLDKMPTFAVGAAPSYTNSDEGWGIPAVPAFTGQQALSWHIINALIDEEFDLTTCQEMLVDHAFTLPMALCWPDQATAEPPQGGLLPSGGGREQRPGGADRWPVKVVPVCINTAQFPMPSAARCYKLGEAIGRAIRSWNSDERVMVMGTGGLSHQLDGERAGFINREFDQQFMQSMIDDPKWATQYSIPQLVEKTGTQGVELVMWLAARGALGEQVKEVTRNYHIPISNTAAGLMVLETQG</sequence>
<dbReference type="EMBL" id="CP001013">
    <property type="protein sequence ID" value="ACB35953.1"/>
    <property type="molecule type" value="Genomic_DNA"/>
</dbReference>
<dbReference type="RefSeq" id="WP_012348700.1">
    <property type="nucleotide sequence ID" value="NC_010524.1"/>
</dbReference>
<dbReference type="Pfam" id="PF02900">
    <property type="entry name" value="LigB"/>
    <property type="match status" value="1"/>
</dbReference>
<dbReference type="AlphaFoldDB" id="B1Y5Q7"/>
<dbReference type="HOGENOM" id="CLU_078149_1_0_4"/>
<dbReference type="NCBIfam" id="NF009901">
    <property type="entry name" value="PRK13364.1"/>
    <property type="match status" value="1"/>
</dbReference>
<evidence type="ECO:0000256" key="1">
    <source>
        <dbReference type="SAM" id="MobiDB-lite"/>
    </source>
</evidence>
<evidence type="ECO:0000259" key="2">
    <source>
        <dbReference type="Pfam" id="PF02900"/>
    </source>
</evidence>
<dbReference type="GO" id="GO:0018579">
    <property type="term" value="F:protocatechuate 4,5-dioxygenase activity"/>
    <property type="evidence" value="ECO:0007669"/>
    <property type="project" value="UniProtKB-EC"/>
</dbReference>
<gene>
    <name evidence="3" type="ordered locus">Lcho_3699</name>
</gene>
<feature type="region of interest" description="Disordered" evidence="1">
    <location>
        <begin position="143"/>
        <end position="162"/>
    </location>
</feature>
<dbReference type="GO" id="GO:0008198">
    <property type="term" value="F:ferrous iron binding"/>
    <property type="evidence" value="ECO:0007669"/>
    <property type="project" value="InterPro"/>
</dbReference>
<accession>B1Y5Q7</accession>
<evidence type="ECO:0000313" key="3">
    <source>
        <dbReference type="EMBL" id="ACB35953.1"/>
    </source>
</evidence>
<proteinExistence type="predicted"/>
<reference evidence="3 4" key="1">
    <citation type="submission" date="2008-03" db="EMBL/GenBank/DDBJ databases">
        <title>Complete sequence of Leptothrix cholodnii SP-6.</title>
        <authorList>
            <consortium name="US DOE Joint Genome Institute"/>
            <person name="Copeland A."/>
            <person name="Lucas S."/>
            <person name="Lapidus A."/>
            <person name="Glavina del Rio T."/>
            <person name="Dalin E."/>
            <person name="Tice H."/>
            <person name="Bruce D."/>
            <person name="Goodwin L."/>
            <person name="Pitluck S."/>
            <person name="Chertkov O."/>
            <person name="Brettin T."/>
            <person name="Detter J.C."/>
            <person name="Han C."/>
            <person name="Kuske C.R."/>
            <person name="Schmutz J."/>
            <person name="Larimer F."/>
            <person name="Land M."/>
            <person name="Hauser L."/>
            <person name="Kyrpides N."/>
            <person name="Lykidis A."/>
            <person name="Emerson D."/>
            <person name="Richardson P."/>
        </authorList>
    </citation>
    <scope>NUCLEOTIDE SEQUENCE [LARGE SCALE GENOMIC DNA]</scope>
    <source>
        <strain evidence="4">ATCC 51168 / LMG 8142 / SP-6</strain>
    </source>
</reference>
<keyword evidence="4" id="KW-1185">Reference proteome</keyword>
<dbReference type="EC" id="1.13.11.8" evidence="3"/>
<dbReference type="OrthoDB" id="8673673at2"/>
<dbReference type="STRING" id="395495.Lcho_3699"/>
<evidence type="ECO:0000313" key="4">
    <source>
        <dbReference type="Proteomes" id="UP000001693"/>
    </source>
</evidence>
<keyword evidence="3" id="KW-0560">Oxidoreductase</keyword>
<protein>
    <submittedName>
        <fullName evidence="3">Protocatechuate 4,5-dioxygenase</fullName>
        <ecNumber evidence="3">1.13.11.8</ecNumber>
    </submittedName>
</protein>
<dbReference type="Proteomes" id="UP000001693">
    <property type="component" value="Chromosome"/>
</dbReference>
<dbReference type="SUPFAM" id="SSF53213">
    <property type="entry name" value="LigB-like"/>
    <property type="match status" value="2"/>
</dbReference>
<dbReference type="Gene3D" id="3.40.830.10">
    <property type="entry name" value="LigB-like"/>
    <property type="match status" value="1"/>
</dbReference>
<feature type="domain" description="Extradiol ring-cleavage dioxygenase class III enzyme subunit B" evidence="2">
    <location>
        <begin position="8"/>
        <end position="293"/>
    </location>
</feature>
<dbReference type="InterPro" id="IPR004183">
    <property type="entry name" value="Xdiol_dOase_suB"/>
</dbReference>
<name>B1Y5Q7_LEPCP</name>
<dbReference type="KEGG" id="lch:Lcho_3699"/>
<keyword evidence="3" id="KW-0223">Dioxygenase</keyword>
<dbReference type="eggNOG" id="COG3384">
    <property type="taxonomic scope" value="Bacteria"/>
</dbReference>
<organism evidence="3 4">
    <name type="scientific">Leptothrix cholodnii (strain ATCC 51168 / LMG 8142 / SP-6)</name>
    <name type="common">Leptothrix discophora (strain SP-6)</name>
    <dbReference type="NCBI Taxonomy" id="395495"/>
    <lineage>
        <taxon>Bacteria</taxon>
        <taxon>Pseudomonadati</taxon>
        <taxon>Pseudomonadota</taxon>
        <taxon>Betaproteobacteria</taxon>
        <taxon>Burkholderiales</taxon>
        <taxon>Sphaerotilaceae</taxon>
        <taxon>Leptothrix</taxon>
    </lineage>
</organism>